<gene>
    <name evidence="1" type="ORF">S03H2_11217</name>
</gene>
<dbReference type="AlphaFoldDB" id="X1G704"/>
<name>X1G704_9ZZZZ</name>
<sequence length="281" mass="31255">VLRAADHAGSVLERSWSWTMDYSRDKTPPGEVYASAFHPGALLRDRYEGSRGHGAPHSGHHAASWRLVTDASATGRGALLLENPRRRSHFYFDLTREPFDPNRYPVIEFDYLLRKRSWLDVAVSTDRGWALIKFDGDGGGPRRLGEAAPVRDGRWHRMSFDLASALERAFRAVPGVKTVRLGSWARKTSGGERIRLDNFAVRPRHEGRKRHFEFGCPPDATGVKFLALVSREKREPVPGGGGVKAVAERTEFDLPGGGAWLCVRARDGAGNLGRVSHVRPE</sequence>
<protein>
    <submittedName>
        <fullName evidence="1">Uncharacterized protein</fullName>
    </submittedName>
</protein>
<evidence type="ECO:0000313" key="1">
    <source>
        <dbReference type="EMBL" id="GAH40605.1"/>
    </source>
</evidence>
<feature type="non-terminal residue" evidence="1">
    <location>
        <position position="1"/>
    </location>
</feature>
<reference evidence="1" key="1">
    <citation type="journal article" date="2014" name="Front. Microbiol.">
        <title>High frequency of phylogenetically diverse reductive dehalogenase-homologous genes in deep subseafloor sedimentary metagenomes.</title>
        <authorList>
            <person name="Kawai M."/>
            <person name="Futagami T."/>
            <person name="Toyoda A."/>
            <person name="Takaki Y."/>
            <person name="Nishi S."/>
            <person name="Hori S."/>
            <person name="Arai W."/>
            <person name="Tsubouchi T."/>
            <person name="Morono Y."/>
            <person name="Uchiyama I."/>
            <person name="Ito T."/>
            <person name="Fujiyama A."/>
            <person name="Inagaki F."/>
            <person name="Takami H."/>
        </authorList>
    </citation>
    <scope>NUCLEOTIDE SEQUENCE</scope>
    <source>
        <strain evidence="1">Expedition CK06-06</strain>
    </source>
</reference>
<comment type="caution">
    <text evidence="1">The sequence shown here is derived from an EMBL/GenBank/DDBJ whole genome shotgun (WGS) entry which is preliminary data.</text>
</comment>
<organism evidence="1">
    <name type="scientific">marine sediment metagenome</name>
    <dbReference type="NCBI Taxonomy" id="412755"/>
    <lineage>
        <taxon>unclassified sequences</taxon>
        <taxon>metagenomes</taxon>
        <taxon>ecological metagenomes</taxon>
    </lineage>
</organism>
<accession>X1G704</accession>
<proteinExistence type="predicted"/>
<dbReference type="EMBL" id="BARU01005734">
    <property type="protein sequence ID" value="GAH40605.1"/>
    <property type="molecule type" value="Genomic_DNA"/>
</dbReference>